<dbReference type="CDD" id="cd00067">
    <property type="entry name" value="GAL4"/>
    <property type="match status" value="1"/>
</dbReference>
<evidence type="ECO:0000256" key="6">
    <source>
        <dbReference type="ARBA" id="ARBA00023242"/>
    </source>
</evidence>
<dbReference type="InterPro" id="IPR036864">
    <property type="entry name" value="Zn2-C6_fun-type_DNA-bd_sf"/>
</dbReference>
<gene>
    <name evidence="9" type="ORF">PV08_01210</name>
</gene>
<dbReference type="HOGENOM" id="CLU_004083_8_0_1"/>
<evidence type="ECO:0000259" key="8">
    <source>
        <dbReference type="PROSITE" id="PS50048"/>
    </source>
</evidence>
<evidence type="ECO:0000313" key="9">
    <source>
        <dbReference type="EMBL" id="KIW20634.1"/>
    </source>
</evidence>
<dbReference type="InterPro" id="IPR001138">
    <property type="entry name" value="Zn2Cys6_DnaBD"/>
</dbReference>
<keyword evidence="4" id="KW-0238">DNA-binding</keyword>
<evidence type="ECO:0000256" key="5">
    <source>
        <dbReference type="ARBA" id="ARBA00023163"/>
    </source>
</evidence>
<dbReference type="GO" id="GO:0000981">
    <property type="term" value="F:DNA-binding transcription factor activity, RNA polymerase II-specific"/>
    <property type="evidence" value="ECO:0007669"/>
    <property type="project" value="InterPro"/>
</dbReference>
<feature type="region of interest" description="Disordered" evidence="7">
    <location>
        <begin position="611"/>
        <end position="644"/>
    </location>
</feature>
<dbReference type="AlphaFoldDB" id="A0A0D2CAM6"/>
<dbReference type="RefSeq" id="XP_016240850.1">
    <property type="nucleotide sequence ID" value="XM_016375574.1"/>
</dbReference>
<evidence type="ECO:0000256" key="4">
    <source>
        <dbReference type="ARBA" id="ARBA00023125"/>
    </source>
</evidence>
<dbReference type="SMART" id="SM00906">
    <property type="entry name" value="Fungal_trans"/>
    <property type="match status" value="1"/>
</dbReference>
<dbReference type="EMBL" id="KN847492">
    <property type="protein sequence ID" value="KIW20634.1"/>
    <property type="molecule type" value="Genomic_DNA"/>
</dbReference>
<dbReference type="GO" id="GO:0005634">
    <property type="term" value="C:nucleus"/>
    <property type="evidence" value="ECO:0007669"/>
    <property type="project" value="UniProtKB-SubCell"/>
</dbReference>
<dbReference type="OrthoDB" id="424974at2759"/>
<feature type="region of interest" description="Disordered" evidence="7">
    <location>
        <begin position="89"/>
        <end position="122"/>
    </location>
</feature>
<keyword evidence="10" id="KW-1185">Reference proteome</keyword>
<dbReference type="InterPro" id="IPR007219">
    <property type="entry name" value="XnlR_reg_dom"/>
</dbReference>
<keyword evidence="5" id="KW-0804">Transcription</keyword>
<dbReference type="PANTHER" id="PTHR31001">
    <property type="entry name" value="UNCHARACTERIZED TRANSCRIPTIONAL REGULATORY PROTEIN"/>
    <property type="match status" value="1"/>
</dbReference>
<evidence type="ECO:0000256" key="1">
    <source>
        <dbReference type="ARBA" id="ARBA00004123"/>
    </source>
</evidence>
<accession>A0A0D2CAM6</accession>
<dbReference type="GO" id="GO:0006351">
    <property type="term" value="P:DNA-templated transcription"/>
    <property type="evidence" value="ECO:0007669"/>
    <property type="project" value="InterPro"/>
</dbReference>
<sequence length="690" mass="77146">MDMDTDADGAVLDHRNAEQGGRLTSNLRSCISCNRKKIRCDKKLPCTACTRSDKQCYYPPAGPRTRRTKMTMMEEMASRVSSLEKSLTIARNQASSAATSSAPASDSTVTTPGMHSSASRGMTRDDILVHKGSSSQYFNEILLSRVLEEEQHIGSALTAQATATTPRTEHPSISPFSPLGIISSPFFAQTPTTFHPPKLVAMKLWNVYLNNVDCHACQKLLHIPTDEARVFLAIDKPNESPLENHALCFAIYYCALVALDDTEAYAILGGERAPHLLNFKVGLEQALAQADYLDRPTVTSLRALAIYLAALRVNNRGRGIWVLNSLAIRLAQSIGIHRDGAQLGLSPFQSEIRRRLWWHLLSRDGRAGEDYGLQSTEYLLLSCDVQLPLNVDDTDLYPDMKELPPEKKCWTGMTFDLINIELVKTAQRLASLATSSYSSPESAPSEDVRKSVMDQSRERIQERLKNCNPVIPQQRMTLFCASWLLRKLDFVTRQQWSLLRHHSSPRSEDFATEENLQEALELLQPRIVKSDDLLKPYAWAAKAYPQYHVTMYVLWHLCIKPDGPSTDRAWRAVDALFSTELWHETTAGYGPKSAVLEALKLKALSLRSRSRHGNYSSTSQTDSSVDPSMNSTHQSTSVPVNANPTDEFLASTQDFSDLGFDLDSDDWPNCDTLVQGYQYEGQGSFSSFYE</sequence>
<keyword evidence="6" id="KW-0539">Nucleus</keyword>
<dbReference type="Pfam" id="PF04082">
    <property type="entry name" value="Fungal_trans"/>
    <property type="match status" value="1"/>
</dbReference>
<dbReference type="GeneID" id="27328293"/>
<evidence type="ECO:0000256" key="7">
    <source>
        <dbReference type="SAM" id="MobiDB-lite"/>
    </source>
</evidence>
<feature type="domain" description="Zn(2)-C6 fungal-type" evidence="8">
    <location>
        <begin position="29"/>
        <end position="58"/>
    </location>
</feature>
<dbReference type="Pfam" id="PF00172">
    <property type="entry name" value="Zn_clus"/>
    <property type="match status" value="1"/>
</dbReference>
<evidence type="ECO:0000256" key="2">
    <source>
        <dbReference type="ARBA" id="ARBA00022723"/>
    </source>
</evidence>
<dbReference type="VEuPathDB" id="FungiDB:PV08_01210"/>
<comment type="subcellular location">
    <subcellularLocation>
        <location evidence="1">Nucleus</location>
    </subcellularLocation>
</comment>
<dbReference type="SMART" id="SM00066">
    <property type="entry name" value="GAL4"/>
    <property type="match status" value="1"/>
</dbReference>
<dbReference type="GO" id="GO:0003677">
    <property type="term" value="F:DNA binding"/>
    <property type="evidence" value="ECO:0007669"/>
    <property type="project" value="UniProtKB-KW"/>
</dbReference>
<dbReference type="STRING" id="91928.A0A0D2CAM6"/>
<reference evidence="9 10" key="1">
    <citation type="submission" date="2015-01" db="EMBL/GenBank/DDBJ databases">
        <title>The Genome Sequence of Exophiala spinifera CBS89968.</title>
        <authorList>
            <consortium name="The Broad Institute Genomics Platform"/>
            <person name="Cuomo C."/>
            <person name="de Hoog S."/>
            <person name="Gorbushina A."/>
            <person name="Stielow B."/>
            <person name="Teixiera M."/>
            <person name="Abouelleil A."/>
            <person name="Chapman S.B."/>
            <person name="Priest M."/>
            <person name="Young S.K."/>
            <person name="Wortman J."/>
            <person name="Nusbaum C."/>
            <person name="Birren B."/>
        </authorList>
    </citation>
    <scope>NUCLEOTIDE SEQUENCE [LARGE SCALE GENOMIC DNA]</scope>
    <source>
        <strain evidence="9 10">CBS 89968</strain>
    </source>
</reference>
<dbReference type="PANTHER" id="PTHR31001:SF57">
    <property type="entry name" value="ZN(II)2CYS6 TRANSCRIPTION FACTOR (EUROFUNG)"/>
    <property type="match status" value="1"/>
</dbReference>
<dbReference type="SUPFAM" id="SSF57701">
    <property type="entry name" value="Zn2/Cys6 DNA-binding domain"/>
    <property type="match status" value="1"/>
</dbReference>
<dbReference type="PROSITE" id="PS50048">
    <property type="entry name" value="ZN2_CY6_FUNGAL_2"/>
    <property type="match status" value="1"/>
</dbReference>
<protein>
    <recommendedName>
        <fullName evidence="8">Zn(2)-C6 fungal-type domain-containing protein</fullName>
    </recommendedName>
</protein>
<dbReference type="GO" id="GO:0008270">
    <property type="term" value="F:zinc ion binding"/>
    <property type="evidence" value="ECO:0007669"/>
    <property type="project" value="InterPro"/>
</dbReference>
<keyword evidence="3" id="KW-0805">Transcription regulation</keyword>
<proteinExistence type="predicted"/>
<dbReference type="Proteomes" id="UP000053328">
    <property type="component" value="Unassembled WGS sequence"/>
</dbReference>
<feature type="compositionally biased region" description="Polar residues" evidence="7">
    <location>
        <begin position="613"/>
        <end position="644"/>
    </location>
</feature>
<evidence type="ECO:0000256" key="3">
    <source>
        <dbReference type="ARBA" id="ARBA00023015"/>
    </source>
</evidence>
<dbReference type="Gene3D" id="4.10.240.10">
    <property type="entry name" value="Zn(2)-C6 fungal-type DNA-binding domain"/>
    <property type="match status" value="1"/>
</dbReference>
<organism evidence="9 10">
    <name type="scientific">Exophiala spinifera</name>
    <dbReference type="NCBI Taxonomy" id="91928"/>
    <lineage>
        <taxon>Eukaryota</taxon>
        <taxon>Fungi</taxon>
        <taxon>Dikarya</taxon>
        <taxon>Ascomycota</taxon>
        <taxon>Pezizomycotina</taxon>
        <taxon>Eurotiomycetes</taxon>
        <taxon>Chaetothyriomycetidae</taxon>
        <taxon>Chaetothyriales</taxon>
        <taxon>Herpotrichiellaceae</taxon>
        <taxon>Exophiala</taxon>
    </lineage>
</organism>
<keyword evidence="2" id="KW-0479">Metal-binding</keyword>
<dbReference type="CDD" id="cd12148">
    <property type="entry name" value="fungal_TF_MHR"/>
    <property type="match status" value="1"/>
</dbReference>
<evidence type="ECO:0000313" key="10">
    <source>
        <dbReference type="Proteomes" id="UP000053328"/>
    </source>
</evidence>
<feature type="compositionally biased region" description="Low complexity" evidence="7">
    <location>
        <begin position="94"/>
        <end position="111"/>
    </location>
</feature>
<dbReference type="InterPro" id="IPR050613">
    <property type="entry name" value="Sec_Metabolite_Reg"/>
</dbReference>
<name>A0A0D2CAM6_9EURO</name>